<feature type="compositionally biased region" description="Basic residues" evidence="3">
    <location>
        <begin position="59"/>
        <end position="91"/>
    </location>
</feature>
<name>A0A9R1EBM4_WHEAT</name>
<dbReference type="PANTHER" id="PTHR11712:SF329">
    <property type="entry name" value="3-OXOACYL-[ACYL-CARRIER-PROTEIN] SYNTHASE"/>
    <property type="match status" value="1"/>
</dbReference>
<dbReference type="OrthoDB" id="5334845at2759"/>
<reference evidence="5" key="2">
    <citation type="submission" date="2020-03" db="EMBL/GenBank/DDBJ databases">
        <title>The second near-complete assembly of the hexaploid bread wheat (Triticum aestivum) genome.</title>
        <authorList>
            <person name="Zimin A.V."/>
            <person name="Puiu D."/>
            <person name="Shumante A."/>
            <person name="Alonge M."/>
            <person name="Salzberg S.L."/>
        </authorList>
    </citation>
    <scope>NUCLEOTIDE SEQUENCE</scope>
    <source>
        <tissue evidence="5">Leaf</tissue>
    </source>
</reference>
<dbReference type="PROSITE" id="PS52004">
    <property type="entry name" value="KS3_2"/>
    <property type="match status" value="1"/>
</dbReference>
<evidence type="ECO:0000313" key="5">
    <source>
        <dbReference type="EMBL" id="KAF7007140.1"/>
    </source>
</evidence>
<feature type="region of interest" description="Disordered" evidence="3">
    <location>
        <begin position="220"/>
        <end position="281"/>
    </location>
</feature>
<dbReference type="InterPro" id="IPR020841">
    <property type="entry name" value="PKS_Beta-ketoAc_synthase_dom"/>
</dbReference>
<dbReference type="Proteomes" id="UP000815260">
    <property type="component" value="Chromosome 2B"/>
</dbReference>
<evidence type="ECO:0000256" key="3">
    <source>
        <dbReference type="SAM" id="MobiDB-lite"/>
    </source>
</evidence>
<feature type="compositionally biased region" description="Basic residues" evidence="3">
    <location>
        <begin position="145"/>
        <end position="163"/>
    </location>
</feature>
<organism evidence="5">
    <name type="scientific">Triticum aestivum</name>
    <name type="common">Wheat</name>
    <dbReference type="NCBI Taxonomy" id="4565"/>
    <lineage>
        <taxon>Eukaryota</taxon>
        <taxon>Viridiplantae</taxon>
        <taxon>Streptophyta</taxon>
        <taxon>Embryophyta</taxon>
        <taxon>Tracheophyta</taxon>
        <taxon>Spermatophyta</taxon>
        <taxon>Magnoliopsida</taxon>
        <taxon>Liliopsida</taxon>
        <taxon>Poales</taxon>
        <taxon>Poaceae</taxon>
        <taxon>BOP clade</taxon>
        <taxon>Pooideae</taxon>
        <taxon>Triticodae</taxon>
        <taxon>Triticeae</taxon>
        <taxon>Triticinae</taxon>
        <taxon>Triticum</taxon>
    </lineage>
</organism>
<proteinExistence type="predicted"/>
<feature type="compositionally biased region" description="Basic and acidic residues" evidence="3">
    <location>
        <begin position="259"/>
        <end position="268"/>
    </location>
</feature>
<accession>A0A9R1EBM4</accession>
<dbReference type="Gene3D" id="3.40.47.10">
    <property type="match status" value="1"/>
</dbReference>
<feature type="compositionally biased region" description="Basic residues" evidence="3">
    <location>
        <begin position="102"/>
        <end position="112"/>
    </location>
</feature>
<dbReference type="SMART" id="SM00825">
    <property type="entry name" value="PKS_KS"/>
    <property type="match status" value="1"/>
</dbReference>
<dbReference type="InterPro" id="IPR000794">
    <property type="entry name" value="Beta-ketoacyl_synthase"/>
</dbReference>
<feature type="compositionally biased region" description="Basic residues" evidence="3">
    <location>
        <begin position="231"/>
        <end position="252"/>
    </location>
</feature>
<gene>
    <name evidence="5" type="ORF">CFC21_022100</name>
</gene>
<protein>
    <recommendedName>
        <fullName evidence="1">beta-ketoacyl-[acyl-carrier-protein] synthase I</fullName>
        <ecNumber evidence="1">2.3.1.41</ecNumber>
    </recommendedName>
</protein>
<dbReference type="InterPro" id="IPR014031">
    <property type="entry name" value="Ketoacyl_synth_C"/>
</dbReference>
<evidence type="ECO:0000259" key="4">
    <source>
        <dbReference type="PROSITE" id="PS52004"/>
    </source>
</evidence>
<dbReference type="EMBL" id="CM022215">
    <property type="protein sequence ID" value="KAF7007140.1"/>
    <property type="molecule type" value="Genomic_DNA"/>
</dbReference>
<keyword evidence="2" id="KW-0808">Transferase</keyword>
<comment type="caution">
    <text evidence="5">The sequence shown here is derived from an EMBL/GenBank/DDBJ whole genome shotgun (WGS) entry which is preliminary data.</text>
</comment>
<dbReference type="InterPro" id="IPR016039">
    <property type="entry name" value="Thiolase-like"/>
</dbReference>
<reference evidence="5" key="1">
    <citation type="journal article" date="2017" name="Gigascience">
        <title>The first near-complete assembly of the hexaploid bread wheat genome, Triticum aestivum.</title>
        <authorList>
            <person name="Zimin A.V."/>
            <person name="Puiu D."/>
            <person name="Hall R."/>
            <person name="Kingan S."/>
            <person name="Clavijo B.J."/>
            <person name="Salzberg S.L."/>
        </authorList>
    </citation>
    <scope>NUCLEOTIDE SEQUENCE</scope>
    <source>
        <tissue evidence="5">Leaf</tissue>
    </source>
</reference>
<dbReference type="GO" id="GO:0004315">
    <property type="term" value="F:3-oxoacyl-[acyl-carrier-protein] synthase activity"/>
    <property type="evidence" value="ECO:0007669"/>
    <property type="project" value="UniProtKB-EC"/>
</dbReference>
<sequence length="462" mass="52413">AKPAPPQCRRRRAVVRAAAASAIPPVCARLGVVTVGAPAGDRPEETGGDHRDGPGVRVRERRGRVLRPPPRRGERRGRHRPLRRLRVPHPIRRPDPRLLLRGLRRRQARPPPRRLPPLRPRRLQEGPRVRLPRRRVQRHGEGRQRTGRRDRRVRHGRHHGLLRRRPEPRDQGVQEDISLLHPARHHQHQRRHDRHGRGRRLPGPQLLDLHRMCHLQPLLPQRRRPDPIGPSRRHGRRWHRSRHHSNRTRRVRGVQGAVSEERRPRHGVEAVGQGPRWHCHGRRSRNTVMESLEHAMRRDAPILAEYLGGAVNSNAYHMTNPRPDGCGVSVCIRQGLENAGVTPEEVNYINAHATSTPAGDLAEVNALKQVFKDPSRIKLNATKSMIGHSLGAAGGLEAIATIKAITTGWVHPTINQFNPEPEVDQFNTVRSVKQQHEVHVGISNSFGFGGQNSVVVFAPFKS</sequence>
<feature type="non-terminal residue" evidence="5">
    <location>
        <position position="1"/>
    </location>
</feature>
<dbReference type="EC" id="2.3.1.41" evidence="1"/>
<dbReference type="PANTHER" id="PTHR11712">
    <property type="entry name" value="POLYKETIDE SYNTHASE-RELATED"/>
    <property type="match status" value="1"/>
</dbReference>
<feature type="compositionally biased region" description="Basic and acidic residues" evidence="3">
    <location>
        <begin position="41"/>
        <end position="58"/>
    </location>
</feature>
<feature type="region of interest" description="Disordered" evidence="3">
    <location>
        <begin position="37"/>
        <end position="204"/>
    </location>
</feature>
<evidence type="ECO:0000256" key="2">
    <source>
        <dbReference type="ARBA" id="ARBA00022679"/>
    </source>
</evidence>
<feature type="domain" description="Ketosynthase family 3 (KS3)" evidence="4">
    <location>
        <begin position="288"/>
        <end position="459"/>
    </location>
</feature>
<dbReference type="Pfam" id="PF02801">
    <property type="entry name" value="Ketoacyl-synt_C"/>
    <property type="match status" value="1"/>
</dbReference>
<evidence type="ECO:0000256" key="1">
    <source>
        <dbReference type="ARBA" id="ARBA00013191"/>
    </source>
</evidence>
<dbReference type="AlphaFoldDB" id="A0A9R1EBM4"/>
<feature type="compositionally biased region" description="Basic residues" evidence="3">
    <location>
        <begin position="182"/>
        <end position="200"/>
    </location>
</feature>
<dbReference type="SUPFAM" id="SSF53901">
    <property type="entry name" value="Thiolase-like"/>
    <property type="match status" value="1"/>
</dbReference>